<gene>
    <name evidence="2" type="ORF">K3166_01080</name>
</gene>
<organism evidence="2 3">
    <name type="scientific">Qipengyuania psychrotolerans</name>
    <dbReference type="NCBI Taxonomy" id="2867238"/>
    <lineage>
        <taxon>Bacteria</taxon>
        <taxon>Pseudomonadati</taxon>
        <taxon>Pseudomonadota</taxon>
        <taxon>Alphaproteobacteria</taxon>
        <taxon>Sphingomonadales</taxon>
        <taxon>Erythrobacteraceae</taxon>
        <taxon>Qipengyuania</taxon>
    </lineage>
</organism>
<dbReference type="Proteomes" id="UP000824280">
    <property type="component" value="Chromosome"/>
</dbReference>
<evidence type="ECO:0000256" key="1">
    <source>
        <dbReference type="SAM" id="SignalP"/>
    </source>
</evidence>
<protein>
    <submittedName>
        <fullName evidence="2">Uncharacterized protein</fullName>
    </submittedName>
</protein>
<feature type="chain" id="PRO_5045305251" evidence="1">
    <location>
        <begin position="29"/>
        <end position="158"/>
    </location>
</feature>
<keyword evidence="1" id="KW-0732">Signal</keyword>
<proteinExistence type="predicted"/>
<dbReference type="EMBL" id="CP081297">
    <property type="protein sequence ID" value="QZD87336.1"/>
    <property type="molecule type" value="Genomic_DNA"/>
</dbReference>
<reference evidence="2 3" key="1">
    <citation type="submission" date="2021-08" db="EMBL/GenBank/DDBJ databases">
        <title>Comparative Genomics Analysis of the Genus Qipengyuania Reveals Extensive Genetic Diversity and Metabolic Versatility, Including the Description of Fifteen Novel Species.</title>
        <authorList>
            <person name="Liu Y."/>
        </authorList>
    </citation>
    <scope>NUCLEOTIDE SEQUENCE [LARGE SCALE GENOMIC DNA]</scope>
    <source>
        <strain evidence="2 3">1XM2-8</strain>
    </source>
</reference>
<feature type="signal peptide" evidence="1">
    <location>
        <begin position="1"/>
        <end position="28"/>
    </location>
</feature>
<evidence type="ECO:0000313" key="2">
    <source>
        <dbReference type="EMBL" id="QZD87336.1"/>
    </source>
</evidence>
<dbReference type="RefSeq" id="WP_221422874.1">
    <property type="nucleotide sequence ID" value="NZ_CP081297.1"/>
</dbReference>
<sequence length="158" mass="17715">MIKTIANARTLALTLAGGALLASAPAAAEISIYEDYEVSDSVYEMVTVDIDAGEWENYLENLRSTWVAGNEVAKRLGHIEDYAIYTNMNGEGEAFDLLLVIKFAKTADMGPSKQRYAEFMTAYGAQQEERSQRVVRDVYNKIRRLTGSYHVREVTFVD</sequence>
<evidence type="ECO:0000313" key="3">
    <source>
        <dbReference type="Proteomes" id="UP000824280"/>
    </source>
</evidence>
<name>A0ABX8ZEA5_9SPHN</name>
<keyword evidence="3" id="KW-1185">Reference proteome</keyword>
<accession>A0ABX8ZEA5</accession>